<proteinExistence type="predicted"/>
<feature type="signal peptide" evidence="1">
    <location>
        <begin position="1"/>
        <end position="28"/>
    </location>
</feature>
<dbReference type="PROSITE" id="PS51257">
    <property type="entry name" value="PROKAR_LIPOPROTEIN"/>
    <property type="match status" value="1"/>
</dbReference>
<organism evidence="2 3">
    <name type="scientific">Acinetobacter gerneri DSM 14967 = CIP 107464 = MTCC 9824</name>
    <dbReference type="NCBI Taxonomy" id="1120926"/>
    <lineage>
        <taxon>Bacteria</taxon>
        <taxon>Pseudomonadati</taxon>
        <taxon>Pseudomonadota</taxon>
        <taxon>Gammaproteobacteria</taxon>
        <taxon>Moraxellales</taxon>
        <taxon>Moraxellaceae</taxon>
        <taxon>Acinetobacter</taxon>
    </lineage>
</organism>
<evidence type="ECO:0000256" key="1">
    <source>
        <dbReference type="SAM" id="SignalP"/>
    </source>
</evidence>
<gene>
    <name evidence="2" type="ORF">F960_04285</name>
</gene>
<reference evidence="2 3" key="1">
    <citation type="submission" date="2013-02" db="EMBL/GenBank/DDBJ databases">
        <title>The Genome Sequence of Acinetobacter gerneri CIP 107464.</title>
        <authorList>
            <consortium name="The Broad Institute Genome Sequencing Platform"/>
            <consortium name="The Broad Institute Genome Sequencing Center for Infectious Disease"/>
            <person name="Cerqueira G."/>
            <person name="Feldgarden M."/>
            <person name="Courvalin P."/>
            <person name="Perichon B."/>
            <person name="Grillot-Courvalin C."/>
            <person name="Clermont D."/>
            <person name="Rocha E."/>
            <person name="Yoon E.-J."/>
            <person name="Nemec A."/>
            <person name="Walker B."/>
            <person name="Young S.K."/>
            <person name="Zeng Q."/>
            <person name="Gargeya S."/>
            <person name="Fitzgerald M."/>
            <person name="Haas B."/>
            <person name="Abouelleil A."/>
            <person name="Alvarado L."/>
            <person name="Arachchi H.M."/>
            <person name="Berlin A.M."/>
            <person name="Chapman S.B."/>
            <person name="Dewar J."/>
            <person name="Goldberg J."/>
            <person name="Griggs A."/>
            <person name="Gujja S."/>
            <person name="Hansen M."/>
            <person name="Howarth C."/>
            <person name="Imamovic A."/>
            <person name="Larimer J."/>
            <person name="McCowan C."/>
            <person name="Murphy C."/>
            <person name="Neiman D."/>
            <person name="Pearson M."/>
            <person name="Priest M."/>
            <person name="Roberts A."/>
            <person name="Saif S."/>
            <person name="Shea T."/>
            <person name="Sisk P."/>
            <person name="Sykes S."/>
            <person name="Wortman J."/>
            <person name="Nusbaum C."/>
            <person name="Birren B."/>
        </authorList>
    </citation>
    <scope>NUCLEOTIDE SEQUENCE [LARGE SCALE GENOMIC DNA]</scope>
    <source>
        <strain evidence="2 3">CIP 107464</strain>
    </source>
</reference>
<evidence type="ECO:0000313" key="2">
    <source>
        <dbReference type="EMBL" id="ENV31916.1"/>
    </source>
</evidence>
<keyword evidence="3" id="KW-1185">Reference proteome</keyword>
<dbReference type="EMBL" id="APPN01000083">
    <property type="protein sequence ID" value="ENV31916.1"/>
    <property type="molecule type" value="Genomic_DNA"/>
</dbReference>
<dbReference type="Proteomes" id="UP000013117">
    <property type="component" value="Unassembled WGS sequence"/>
</dbReference>
<feature type="chain" id="PRO_5004136671" description="Lipoprotein" evidence="1">
    <location>
        <begin position="29"/>
        <end position="166"/>
    </location>
</feature>
<protein>
    <recommendedName>
        <fullName evidence="4">Lipoprotein</fullName>
    </recommendedName>
</protein>
<dbReference type="AlphaFoldDB" id="N8Y5G0"/>
<evidence type="ECO:0008006" key="4">
    <source>
        <dbReference type="Google" id="ProtNLM"/>
    </source>
</evidence>
<comment type="caution">
    <text evidence="2">The sequence shown here is derived from an EMBL/GenBank/DDBJ whole genome shotgun (WGS) entry which is preliminary data.</text>
</comment>
<evidence type="ECO:0000313" key="3">
    <source>
        <dbReference type="Proteomes" id="UP000013117"/>
    </source>
</evidence>
<sequence>MVFMMKMRKNIVVLLLCPLLLSCTHTKLHNTDINIELSNTIINQYTLDLPKSFKLTQPSNLDQMMDFDIYELRDKDGKIFANLYLGNVPNTSLSKHNRYLFNNFKTKDFNGIKKIKTCGVGNCGEILIYLNNKHGEPQFAHIFFQNVTDQQLIIIQRTIESLENKK</sequence>
<dbReference type="HOGENOM" id="CLU_1599162_0_0_6"/>
<name>N8Y5G0_9GAMM</name>
<accession>N8Y5G0</accession>
<keyword evidence="1" id="KW-0732">Signal</keyword>